<evidence type="ECO:0000256" key="5">
    <source>
        <dbReference type="ARBA" id="ARBA00051450"/>
    </source>
</evidence>
<dbReference type="Ensembl" id="ENSMSIT00000029142.1">
    <property type="protein sequence ID" value="ENSMSIP00000023092.1"/>
    <property type="gene ID" value="ENSMSIG00000019622.1"/>
</dbReference>
<dbReference type="GO" id="GO:0042278">
    <property type="term" value="P:purine nucleoside metabolic process"/>
    <property type="evidence" value="ECO:0007669"/>
    <property type="project" value="Ensembl"/>
</dbReference>
<comment type="catalytic activity">
    <reaction evidence="3">
        <text>4-O-(ADP-D-ribosyl)-L-aspartyl-[protein] + H2O = L-aspartyl-[protein] + ADP-D-ribose + H(+)</text>
        <dbReference type="Rhea" id="RHEA:54428"/>
        <dbReference type="Rhea" id="RHEA-COMP:9867"/>
        <dbReference type="Rhea" id="RHEA-COMP:13832"/>
        <dbReference type="ChEBI" id="CHEBI:15377"/>
        <dbReference type="ChEBI" id="CHEBI:15378"/>
        <dbReference type="ChEBI" id="CHEBI:29961"/>
        <dbReference type="ChEBI" id="CHEBI:57967"/>
        <dbReference type="ChEBI" id="CHEBI:138102"/>
    </reaction>
</comment>
<dbReference type="SMART" id="SM00506">
    <property type="entry name" value="A1pp"/>
    <property type="match status" value="1"/>
</dbReference>
<dbReference type="AlphaFoldDB" id="A0A8C6HL50"/>
<reference evidence="8" key="2">
    <citation type="submission" date="2025-09" db="UniProtKB">
        <authorList>
            <consortium name="Ensembl"/>
        </authorList>
    </citation>
    <scope>IDENTIFICATION</scope>
</reference>
<keyword evidence="9" id="KW-1185">Reference proteome</keyword>
<comment type="catalytic activity">
    <reaction evidence="5">
        <text>5-O-(ADP-D-ribosyl)-L-glutamyl-[protein] + H2O = L-glutamyl-[protein] + ADP-D-ribose + H(+)</text>
        <dbReference type="Rhea" id="RHEA:58248"/>
        <dbReference type="Rhea" id="RHEA-COMP:10208"/>
        <dbReference type="Rhea" id="RHEA-COMP:15089"/>
        <dbReference type="ChEBI" id="CHEBI:15377"/>
        <dbReference type="ChEBI" id="CHEBI:15378"/>
        <dbReference type="ChEBI" id="CHEBI:29973"/>
        <dbReference type="ChEBI" id="CHEBI:57967"/>
        <dbReference type="ChEBI" id="CHEBI:142540"/>
    </reaction>
</comment>
<feature type="domain" description="Macro" evidence="7">
    <location>
        <begin position="139"/>
        <end position="320"/>
    </location>
</feature>
<dbReference type="Proteomes" id="UP000694415">
    <property type="component" value="Unplaced"/>
</dbReference>
<reference evidence="8" key="1">
    <citation type="submission" date="2025-08" db="UniProtKB">
        <authorList>
            <consortium name="Ensembl"/>
        </authorList>
    </citation>
    <scope>IDENTIFICATION</scope>
</reference>
<dbReference type="FunFam" id="3.40.220.10:FF:000003">
    <property type="entry name" value="O-acetyl-ADP-ribose deacetylase MACROD2"/>
    <property type="match status" value="1"/>
</dbReference>
<dbReference type="Pfam" id="PF01661">
    <property type="entry name" value="Macro"/>
    <property type="match status" value="1"/>
</dbReference>
<keyword evidence="2" id="KW-0378">Hydrolase</keyword>
<dbReference type="InterPro" id="IPR002589">
    <property type="entry name" value="Macro_dom"/>
</dbReference>
<name>A0A8C6HL50_MUSSI</name>
<dbReference type="GO" id="GO:0005654">
    <property type="term" value="C:nucleoplasm"/>
    <property type="evidence" value="ECO:0007669"/>
    <property type="project" value="Ensembl"/>
</dbReference>
<dbReference type="GO" id="GO:0140293">
    <property type="term" value="F:ADP-ribosylglutamate hydrolase activity"/>
    <property type="evidence" value="ECO:0007669"/>
    <property type="project" value="Ensembl"/>
</dbReference>
<dbReference type="PANTHER" id="PTHR11106">
    <property type="entry name" value="GANGLIOSIDE INDUCED DIFFERENTIATION ASSOCIATED PROTEIN 2-RELATED"/>
    <property type="match status" value="1"/>
</dbReference>
<evidence type="ECO:0000259" key="7">
    <source>
        <dbReference type="PROSITE" id="PS51154"/>
    </source>
</evidence>
<dbReference type="GO" id="GO:0140291">
    <property type="term" value="P:peptidyl-glutamate ADP-deribosylation"/>
    <property type="evidence" value="ECO:0007669"/>
    <property type="project" value="Ensembl"/>
</dbReference>
<evidence type="ECO:0000256" key="1">
    <source>
        <dbReference type="ARBA" id="ARBA00022763"/>
    </source>
</evidence>
<dbReference type="GO" id="GO:0019213">
    <property type="term" value="F:deacetylase activity"/>
    <property type="evidence" value="ECO:0007669"/>
    <property type="project" value="Ensembl"/>
</dbReference>
<dbReference type="PANTHER" id="PTHR11106:SF93">
    <property type="entry name" value="ADP-RIBOSE GLYCOHYDROLASE MACROD1"/>
    <property type="match status" value="1"/>
</dbReference>
<evidence type="ECO:0000256" key="3">
    <source>
        <dbReference type="ARBA" id="ARBA00047453"/>
    </source>
</evidence>
<dbReference type="Gene3D" id="3.40.220.10">
    <property type="entry name" value="Leucine Aminopeptidase, subunit E, domain 1"/>
    <property type="match status" value="1"/>
</dbReference>
<evidence type="ECO:0000313" key="8">
    <source>
        <dbReference type="Ensembl" id="ENSMSIP00000023092.1"/>
    </source>
</evidence>
<evidence type="ECO:0000256" key="4">
    <source>
        <dbReference type="ARBA" id="ARBA00049015"/>
    </source>
</evidence>
<proteinExistence type="inferred from homology"/>
<accession>A0A8C6HL50</accession>
<dbReference type="CDD" id="cd02908">
    <property type="entry name" value="Macro_OAADPr_deacetylase"/>
    <property type="match status" value="1"/>
</dbReference>
<dbReference type="InterPro" id="IPR043472">
    <property type="entry name" value="Macro_dom-like"/>
</dbReference>
<keyword evidence="1" id="KW-0227">DNA damage</keyword>
<dbReference type="PROSITE" id="PS51154">
    <property type="entry name" value="MACRO"/>
    <property type="match status" value="1"/>
</dbReference>
<evidence type="ECO:0000313" key="9">
    <source>
        <dbReference type="Proteomes" id="UP000694415"/>
    </source>
</evidence>
<comment type="similarity">
    <text evidence="6">Belongs to the MacroD-type family. MacroD1/2-like subfamily.</text>
</comment>
<comment type="catalytic activity">
    <reaction evidence="4">
        <text>alpha-NAD(+) + H2O = ADP-D-ribose + nicotinamide + H(+)</text>
        <dbReference type="Rhea" id="RHEA:68792"/>
        <dbReference type="ChEBI" id="CHEBI:15377"/>
        <dbReference type="ChEBI" id="CHEBI:15378"/>
        <dbReference type="ChEBI" id="CHEBI:17154"/>
        <dbReference type="ChEBI" id="CHEBI:57967"/>
        <dbReference type="ChEBI" id="CHEBI:77017"/>
    </reaction>
</comment>
<sequence>MSLQSQVSGRLAQLRAAGQLLVSLRPWPGRSAGGPRPRGSACGPLVALGEHGYCAWLSAGVGAWGAAGRGAWVRTWAPLAMAAKVDLSTSTDWKEAKSFLKGLSDKQREEHYFCKDFIKLKKIPTWKETAKGLAVKVEDPKYKKDKQLNEKISLFRGDITKLEVDAIVNAANSSLLGGGGVDGCIHRAAGSLLTDECRTLQNCETGKAKITCGYRLPAKYVIHTVGPIAVGQPTASQAAELRSCYLSSLDLLLEHRLRSVAFPCISTGVFGYPNEEAAEVVLASLREWLEQHKDKVDRLIICVFLEKDEGIYRERLPHYFPVGMCPFLLATPGQPTPPPMPRGISHCPLPSSLRFPHPTLNRTGKQGLAQYCVAALHY</sequence>
<evidence type="ECO:0000256" key="6">
    <source>
        <dbReference type="ARBA" id="ARBA00093460"/>
    </source>
</evidence>
<protein>
    <submittedName>
        <fullName evidence="8">Mono-ADP ribosylhydrolase 1</fullName>
    </submittedName>
</protein>
<organism evidence="8 9">
    <name type="scientific">Mus spicilegus</name>
    <name type="common">Mound-building mouse</name>
    <dbReference type="NCBI Taxonomy" id="10103"/>
    <lineage>
        <taxon>Eukaryota</taxon>
        <taxon>Metazoa</taxon>
        <taxon>Chordata</taxon>
        <taxon>Craniata</taxon>
        <taxon>Vertebrata</taxon>
        <taxon>Euteleostomi</taxon>
        <taxon>Mammalia</taxon>
        <taxon>Eutheria</taxon>
        <taxon>Euarchontoglires</taxon>
        <taxon>Glires</taxon>
        <taxon>Rodentia</taxon>
        <taxon>Myomorpha</taxon>
        <taxon>Muroidea</taxon>
        <taxon>Muridae</taxon>
        <taxon>Murinae</taxon>
        <taxon>Mus</taxon>
        <taxon>Mus</taxon>
    </lineage>
</organism>
<dbReference type="GO" id="GO:0006974">
    <property type="term" value="P:DNA damage response"/>
    <property type="evidence" value="ECO:0007669"/>
    <property type="project" value="UniProtKB-KW"/>
</dbReference>
<evidence type="ECO:0000256" key="2">
    <source>
        <dbReference type="ARBA" id="ARBA00022801"/>
    </source>
</evidence>
<dbReference type="SUPFAM" id="SSF52949">
    <property type="entry name" value="Macro domain-like"/>
    <property type="match status" value="1"/>
</dbReference>
<dbReference type="GeneTree" id="ENSGT00940000161450"/>